<dbReference type="Pfam" id="PF18158">
    <property type="entry name" value="AidB_N"/>
    <property type="match status" value="1"/>
</dbReference>
<evidence type="ECO:0000256" key="1">
    <source>
        <dbReference type="ARBA" id="ARBA00001974"/>
    </source>
</evidence>
<sequence>MATHEVTNQAPPLENYNLFESDPALMEAVEREGARWHLAALSRDGTQLGKPETLALASAANRHEPELFTFSPRGERIDAIEFHPSWHQLLTLLRAEGLHALPFEQPQPGAMPARCAGYFLHAQLESGSLCPLTMTFASIPVLQREPALYAALRDQLLSREHDPRDIPLAQKRSMMVGMGMTEKQGGSDVRSNQTRAFAVEGEGRGAAYRLVGHKWFFSAPQCDAHLVLARSGMERPPRSLRSLPPEGASQHAWGGPARAETHEGLSCFFVPRFAPDGTKNPVQIQRLKDKLGNRSNASSEVEFLDAYGVMIGDEGRGVPTIIEMANYTRLDCVIGSAALMRAALVQAIHHARHRAAFGKKLVEQPLMRNVLADLALESEAATVLFMRLARAYDSDPAAAMPEDRAWRRIVTPAAKFWICKRTLEFTGEAMEVWGGNGYVEEGPMARFYREAPVNSIWEGSGNVMCLDVLRAIERDPEGAQALLAAWLADAQGHPALRAALERLAGSLAAAPDALEAGARRIAQQLVLAAQAVLLLRHAPAPVADAFIATRLADGAASAAQCGRVYGTLPASFDHAAIVARAFAA</sequence>
<dbReference type="SUPFAM" id="SSF47203">
    <property type="entry name" value="Acyl-CoA dehydrogenase C-terminal domain-like"/>
    <property type="match status" value="1"/>
</dbReference>
<dbReference type="Proteomes" id="UP000305539">
    <property type="component" value="Unassembled WGS sequence"/>
</dbReference>
<accession>A0A4V6WQ02</accession>
<dbReference type="PANTHER" id="PTHR42707">
    <property type="entry name" value="ACYL-COA DEHYDROGENASE"/>
    <property type="match status" value="1"/>
</dbReference>
<protein>
    <submittedName>
        <fullName evidence="9">DNA alkylation response protein</fullName>
    </submittedName>
</protein>
<dbReference type="InterPro" id="IPR041504">
    <property type="entry name" value="AidB_N"/>
</dbReference>
<comment type="similarity">
    <text evidence="2">Belongs to the acyl-CoA dehydrogenase family.</text>
</comment>
<comment type="caution">
    <text evidence="9">The sequence shown here is derived from an EMBL/GenBank/DDBJ whole genome shotgun (WGS) entry which is preliminary data.</text>
</comment>
<evidence type="ECO:0000256" key="3">
    <source>
        <dbReference type="ARBA" id="ARBA00022630"/>
    </source>
</evidence>
<evidence type="ECO:0000256" key="5">
    <source>
        <dbReference type="SAM" id="MobiDB-lite"/>
    </source>
</evidence>
<feature type="region of interest" description="Disordered" evidence="5">
    <location>
        <begin position="236"/>
        <end position="256"/>
    </location>
</feature>
<comment type="cofactor">
    <cofactor evidence="1">
        <name>FAD</name>
        <dbReference type="ChEBI" id="CHEBI:57692"/>
    </cofactor>
</comment>
<evidence type="ECO:0000259" key="8">
    <source>
        <dbReference type="Pfam" id="PF18158"/>
    </source>
</evidence>
<dbReference type="Gene3D" id="1.20.140.10">
    <property type="entry name" value="Butyryl-CoA Dehydrogenase, subunit A, domain 3"/>
    <property type="match status" value="1"/>
</dbReference>
<name>A0A4V6WQ02_9BURK</name>
<evidence type="ECO:0000256" key="2">
    <source>
        <dbReference type="ARBA" id="ARBA00009347"/>
    </source>
</evidence>
<dbReference type="PROSITE" id="PS00072">
    <property type="entry name" value="ACYL_COA_DH_1"/>
    <property type="match status" value="1"/>
</dbReference>
<evidence type="ECO:0000313" key="10">
    <source>
        <dbReference type="Proteomes" id="UP000305539"/>
    </source>
</evidence>
<dbReference type="Pfam" id="PF02770">
    <property type="entry name" value="Acyl-CoA_dh_M"/>
    <property type="match status" value="1"/>
</dbReference>
<dbReference type="RefSeq" id="WP_136899278.1">
    <property type="nucleotide sequence ID" value="NZ_SWJE01000028.1"/>
</dbReference>
<reference evidence="9 10" key="1">
    <citation type="submission" date="2019-04" db="EMBL/GenBank/DDBJ databases">
        <title>Trinickia sp. 7GSK02, isolated from subtropical forest soil.</title>
        <authorList>
            <person name="Gao Z.-H."/>
            <person name="Qiu L.-H."/>
        </authorList>
    </citation>
    <scope>NUCLEOTIDE SEQUENCE [LARGE SCALE GENOMIC DNA]</scope>
    <source>
        <strain evidence="9 10">7GSK02</strain>
    </source>
</reference>
<feature type="domain" description="Acyl-CoA oxidase/dehydrogenase middle" evidence="7">
    <location>
        <begin position="178"/>
        <end position="235"/>
    </location>
</feature>
<dbReference type="GO" id="GO:0003995">
    <property type="term" value="F:acyl-CoA dehydrogenase activity"/>
    <property type="evidence" value="ECO:0007669"/>
    <property type="project" value="InterPro"/>
</dbReference>
<dbReference type="Pfam" id="PF00441">
    <property type="entry name" value="Acyl-CoA_dh_1"/>
    <property type="match status" value="1"/>
</dbReference>
<dbReference type="EMBL" id="SWJE01000028">
    <property type="protein sequence ID" value="TKC78190.1"/>
    <property type="molecule type" value="Genomic_DNA"/>
</dbReference>
<dbReference type="PANTHER" id="PTHR42707:SF3">
    <property type="entry name" value="ACYL-COA DEHYDROGENASE AIDB-RELATED"/>
    <property type="match status" value="1"/>
</dbReference>
<keyword evidence="10" id="KW-1185">Reference proteome</keyword>
<evidence type="ECO:0000256" key="4">
    <source>
        <dbReference type="ARBA" id="ARBA00022827"/>
    </source>
</evidence>
<evidence type="ECO:0000313" key="9">
    <source>
        <dbReference type="EMBL" id="TKC78190.1"/>
    </source>
</evidence>
<dbReference type="InterPro" id="IPR006089">
    <property type="entry name" value="Acyl-CoA_DH_CS"/>
</dbReference>
<proteinExistence type="inferred from homology"/>
<dbReference type="Gene3D" id="6.10.250.600">
    <property type="match status" value="1"/>
</dbReference>
<dbReference type="InterPro" id="IPR009100">
    <property type="entry name" value="AcylCoA_DH/oxidase_NM_dom_sf"/>
</dbReference>
<feature type="domain" description="Acyl-CoA dehydrogenase/oxidase C-terminal" evidence="6">
    <location>
        <begin position="315"/>
        <end position="472"/>
    </location>
</feature>
<organism evidence="9 10">
    <name type="scientific">Trinickia terrae</name>
    <dbReference type="NCBI Taxonomy" id="2571161"/>
    <lineage>
        <taxon>Bacteria</taxon>
        <taxon>Pseudomonadati</taxon>
        <taxon>Pseudomonadota</taxon>
        <taxon>Betaproteobacteria</taxon>
        <taxon>Burkholderiales</taxon>
        <taxon>Burkholderiaceae</taxon>
        <taxon>Trinickia</taxon>
    </lineage>
</organism>
<dbReference type="InterPro" id="IPR009075">
    <property type="entry name" value="AcylCo_DH/oxidase_C"/>
</dbReference>
<dbReference type="SUPFAM" id="SSF56645">
    <property type="entry name" value="Acyl-CoA dehydrogenase NM domain-like"/>
    <property type="match status" value="1"/>
</dbReference>
<dbReference type="Gene3D" id="2.40.110.20">
    <property type="match status" value="1"/>
</dbReference>
<evidence type="ECO:0000259" key="6">
    <source>
        <dbReference type="Pfam" id="PF00441"/>
    </source>
</evidence>
<keyword evidence="3" id="KW-0285">Flavoprotein</keyword>
<gene>
    <name evidence="9" type="ORF">FAZ69_31880</name>
</gene>
<dbReference type="OrthoDB" id="9771038at2"/>
<dbReference type="PROSITE" id="PS00073">
    <property type="entry name" value="ACYL_COA_DH_2"/>
    <property type="match status" value="1"/>
</dbReference>
<feature type="domain" description="Adaptive response protein AidB N-terminal" evidence="8">
    <location>
        <begin position="8"/>
        <end position="163"/>
    </location>
</feature>
<dbReference type="AlphaFoldDB" id="A0A4V6WQ02"/>
<dbReference type="InterPro" id="IPR036250">
    <property type="entry name" value="AcylCo_DH-like_C"/>
</dbReference>
<dbReference type="InterPro" id="IPR052904">
    <property type="entry name" value="Acyl-CoA_dehydrogenase-like"/>
</dbReference>
<evidence type="ECO:0000259" key="7">
    <source>
        <dbReference type="Pfam" id="PF02770"/>
    </source>
</evidence>
<dbReference type="InterPro" id="IPR006091">
    <property type="entry name" value="Acyl-CoA_Oxase/DH_mid-dom"/>
</dbReference>
<keyword evidence="4" id="KW-0274">FAD</keyword>